<name>A0A2V2VFV7_TRYCR</name>
<evidence type="ECO:0000313" key="7">
    <source>
        <dbReference type="EMBL" id="PWU95387.1"/>
    </source>
</evidence>
<dbReference type="VEuPathDB" id="TriTrypDB:TcCLB.507949.260"/>
<dbReference type="VEuPathDB" id="TriTrypDB:C4B63_22g27"/>
<dbReference type="InterPro" id="IPR003021">
    <property type="entry name" value="Rad1_Rec1_Rad17"/>
</dbReference>
<dbReference type="EMBL" id="PRFA01000022">
    <property type="protein sequence ID" value="PWU95385.1"/>
    <property type="molecule type" value="Genomic_DNA"/>
</dbReference>
<dbReference type="VEuPathDB" id="TriTrypDB:C3747_169g100"/>
<dbReference type="OrthoDB" id="271772at2759"/>
<dbReference type="VEuPathDB" id="TriTrypDB:TCDM_01031"/>
<evidence type="ECO:0000256" key="4">
    <source>
        <dbReference type="ARBA" id="ARBA00023204"/>
    </source>
</evidence>
<proteinExistence type="inferred from homology"/>
<evidence type="ECO:0000256" key="1">
    <source>
        <dbReference type="ARBA" id="ARBA00004123"/>
    </source>
</evidence>
<gene>
    <name evidence="6" type="ORF">C4B63_22g27</name>
    <name evidence="7" type="ORF">C4B63_22g31</name>
</gene>
<dbReference type="GO" id="GO:0006281">
    <property type="term" value="P:DNA repair"/>
    <property type="evidence" value="ECO:0007669"/>
    <property type="project" value="UniProtKB-KW"/>
</dbReference>
<protein>
    <submittedName>
        <fullName evidence="7">Putative Cell cycle checkpoint protein RAD1-like</fullName>
    </submittedName>
</protein>
<evidence type="ECO:0000313" key="8">
    <source>
        <dbReference type="Proteomes" id="UP000246121"/>
    </source>
</evidence>
<keyword evidence="4" id="KW-0234">DNA repair</keyword>
<evidence type="ECO:0000256" key="2">
    <source>
        <dbReference type="ARBA" id="ARBA00010991"/>
    </source>
</evidence>
<dbReference type="VEuPathDB" id="TriTrypDB:TcG_05320"/>
<dbReference type="VEuPathDB" id="TriTrypDB:TcCLB.511421.230"/>
<dbReference type="PANTHER" id="PTHR10870">
    <property type="entry name" value="CELL CYCLE CHECKPOINT PROTEIN RAD1"/>
    <property type="match status" value="1"/>
</dbReference>
<evidence type="ECO:0000256" key="3">
    <source>
        <dbReference type="ARBA" id="ARBA00022763"/>
    </source>
</evidence>
<keyword evidence="3" id="KW-0227">DNA damage</keyword>
<reference evidence="7 8" key="1">
    <citation type="journal article" date="2018" name="Microb. Genom.">
        <title>Expanding an expanded genome: long-read sequencing of Trypanosoma cruzi.</title>
        <authorList>
            <person name="Berna L."/>
            <person name="Rodriguez M."/>
            <person name="Chiribao M.L."/>
            <person name="Parodi-Talice A."/>
            <person name="Pita S."/>
            <person name="Rijo G."/>
            <person name="Alvarez-Valin F."/>
            <person name="Robello C."/>
        </authorList>
    </citation>
    <scope>NUCLEOTIDE SEQUENCE [LARGE SCALE GENOMIC DNA]</scope>
    <source>
        <strain evidence="7 8">Dm28c</strain>
    </source>
</reference>
<dbReference type="VEuPathDB" id="TriTrypDB:C4B63_22g31"/>
<dbReference type="Pfam" id="PF02144">
    <property type="entry name" value="Rad1"/>
    <property type="match status" value="1"/>
</dbReference>
<comment type="similarity">
    <text evidence="2">Belongs to the rad1 family.</text>
</comment>
<organism evidence="7 8">
    <name type="scientific">Trypanosoma cruzi</name>
    <dbReference type="NCBI Taxonomy" id="5693"/>
    <lineage>
        <taxon>Eukaryota</taxon>
        <taxon>Discoba</taxon>
        <taxon>Euglenozoa</taxon>
        <taxon>Kinetoplastea</taxon>
        <taxon>Metakinetoplastina</taxon>
        <taxon>Trypanosomatida</taxon>
        <taxon>Trypanosomatidae</taxon>
        <taxon>Trypanosoma</taxon>
        <taxon>Schizotrypanum</taxon>
    </lineage>
</organism>
<sequence length="301" mass="32002">MSVYCRVAQPHILLKALAALTIAKDTWVTVAFTEDVVVLHVEGKDQSITSTARLPKALFSEYSAKDVRFAVHLVTLRDALLLGGPALLAPVVLARVVLAYPMGDARLLVELTDGDCTLQSTLATRPVQERLLDLRFGETSVANQMVLLGDVARDAIEDLVAAQCPHAVVVLDPRSGVTLRGEGGPYGAVTVQLQRSSEAILSALDEGTHAHTRVLRSHLALACGVRPGGKLWRASGAVADLAPGMQGTSGGAAQPTFGGFERLLFQVNEARQLSVVHMPRDHDVPATVTVTVSPAHGLYDE</sequence>
<dbReference type="GO" id="GO:0000077">
    <property type="term" value="P:DNA damage checkpoint signaling"/>
    <property type="evidence" value="ECO:0007669"/>
    <property type="project" value="InterPro"/>
</dbReference>
<keyword evidence="5" id="KW-0539">Nucleus</keyword>
<dbReference type="VEuPathDB" id="TriTrypDB:BCY84_01626"/>
<evidence type="ECO:0000313" key="6">
    <source>
        <dbReference type="EMBL" id="PWU95385.1"/>
    </source>
</evidence>
<dbReference type="EMBL" id="PRFA01000022">
    <property type="protein sequence ID" value="PWU95387.1"/>
    <property type="molecule type" value="Genomic_DNA"/>
</dbReference>
<dbReference type="VEuPathDB" id="TriTrypDB:ECC02_005580"/>
<dbReference type="VEuPathDB" id="TriTrypDB:Tc_MARK_5987"/>
<dbReference type="VEuPathDB" id="TriTrypDB:TcCL_ESM05629"/>
<dbReference type="PANTHER" id="PTHR10870:SF0">
    <property type="entry name" value="CELL CYCLE CHECKPOINT PROTEIN RAD1"/>
    <property type="match status" value="1"/>
</dbReference>
<dbReference type="Proteomes" id="UP000246121">
    <property type="component" value="Unassembled WGS sequence"/>
</dbReference>
<comment type="caution">
    <text evidence="7">The sequence shown here is derived from an EMBL/GenBank/DDBJ whole genome shotgun (WGS) entry which is preliminary data.</text>
</comment>
<accession>A0A2V2VFV7</accession>
<dbReference type="VEuPathDB" id="TriTrypDB:TcBrA4_0037090"/>
<dbReference type="VEuPathDB" id="TriTrypDB:TcYC6_0016410"/>
<dbReference type="VEuPathDB" id="TriTrypDB:TCSYLVIO_007272"/>
<evidence type="ECO:0000256" key="5">
    <source>
        <dbReference type="ARBA" id="ARBA00023242"/>
    </source>
</evidence>
<comment type="subcellular location">
    <subcellularLocation>
        <location evidence="1">Nucleus</location>
    </subcellularLocation>
</comment>
<dbReference type="Gene3D" id="3.70.10.10">
    <property type="match status" value="1"/>
</dbReference>
<dbReference type="GO" id="GO:0030896">
    <property type="term" value="C:checkpoint clamp complex"/>
    <property type="evidence" value="ECO:0007669"/>
    <property type="project" value="TreeGrafter"/>
</dbReference>
<dbReference type="AlphaFoldDB" id="A0A2V2VFV7"/>